<dbReference type="AlphaFoldDB" id="A0A552WJM6"/>
<feature type="region of interest" description="Disordered" evidence="1">
    <location>
        <begin position="30"/>
        <end position="59"/>
    </location>
</feature>
<gene>
    <name evidence="2" type="ORF">FJ693_19625</name>
</gene>
<dbReference type="RefSeq" id="WP_143420114.1">
    <property type="nucleotide sequence ID" value="NZ_VJXR01000119.1"/>
</dbReference>
<feature type="compositionally biased region" description="Basic and acidic residues" evidence="1">
    <location>
        <begin position="30"/>
        <end position="43"/>
    </location>
</feature>
<protein>
    <submittedName>
        <fullName evidence="2">Uncharacterized protein</fullName>
    </submittedName>
</protein>
<organism evidence="2 3">
    <name type="scientific">Georgenia yuyongxinii</name>
    <dbReference type="NCBI Taxonomy" id="2589797"/>
    <lineage>
        <taxon>Bacteria</taxon>
        <taxon>Bacillati</taxon>
        <taxon>Actinomycetota</taxon>
        <taxon>Actinomycetes</taxon>
        <taxon>Micrococcales</taxon>
        <taxon>Bogoriellaceae</taxon>
        <taxon>Georgenia</taxon>
    </lineage>
</organism>
<comment type="caution">
    <text evidence="2">The sequence shown here is derived from an EMBL/GenBank/DDBJ whole genome shotgun (WGS) entry which is preliminary data.</text>
</comment>
<proteinExistence type="predicted"/>
<dbReference type="EMBL" id="VJXR01000119">
    <property type="protein sequence ID" value="TRW42937.1"/>
    <property type="molecule type" value="Genomic_DNA"/>
</dbReference>
<name>A0A552WJM6_9MICO</name>
<sequence length="59" mass="6454">MDNGRYSNLPTPAFARARKAFESMRAAEVLRERQRREADRSADEATAGGRSAARSGGRA</sequence>
<evidence type="ECO:0000313" key="2">
    <source>
        <dbReference type="EMBL" id="TRW42937.1"/>
    </source>
</evidence>
<feature type="compositionally biased region" description="Low complexity" evidence="1">
    <location>
        <begin position="47"/>
        <end position="59"/>
    </location>
</feature>
<evidence type="ECO:0000256" key="1">
    <source>
        <dbReference type="SAM" id="MobiDB-lite"/>
    </source>
</evidence>
<keyword evidence="3" id="KW-1185">Reference proteome</keyword>
<reference evidence="2 3" key="1">
    <citation type="submission" date="2019-07" db="EMBL/GenBank/DDBJ databases">
        <title>Georgenia wutianyii sp. nov. and Georgenia *** sp. nov. isolated from plateau pika (Ochotona curzoniae) in the Qinghai-Tibet plateau of China.</title>
        <authorList>
            <person name="Tian Z."/>
        </authorList>
    </citation>
    <scope>NUCLEOTIDE SEQUENCE [LARGE SCALE GENOMIC DNA]</scope>
    <source>
        <strain evidence="2 3">Z446</strain>
    </source>
</reference>
<dbReference type="Proteomes" id="UP000318693">
    <property type="component" value="Unassembled WGS sequence"/>
</dbReference>
<accession>A0A552WJM6</accession>
<evidence type="ECO:0000313" key="3">
    <source>
        <dbReference type="Proteomes" id="UP000318693"/>
    </source>
</evidence>